<dbReference type="PANTHER" id="PTHR33171:SF17">
    <property type="entry name" value="LARA-LIKE N-TERMINAL DOMAIN-CONTAINING PROTEIN"/>
    <property type="match status" value="1"/>
</dbReference>
<dbReference type="GO" id="GO:0050043">
    <property type="term" value="F:lactate racemase activity"/>
    <property type="evidence" value="ECO:0007669"/>
    <property type="project" value="InterPro"/>
</dbReference>
<dbReference type="Gene3D" id="3.90.226.30">
    <property type="match status" value="1"/>
</dbReference>
<dbReference type="RefSeq" id="WP_282591542.1">
    <property type="nucleotide sequence ID" value="NZ_JAPAAF010000010.1"/>
</dbReference>
<dbReference type="InterPro" id="IPR043166">
    <property type="entry name" value="LarA-like_C"/>
</dbReference>
<keyword evidence="3" id="KW-1185">Reference proteome</keyword>
<dbReference type="EMBL" id="JAPAAF010000010">
    <property type="protein sequence ID" value="MCW0482940.1"/>
    <property type="molecule type" value="Genomic_DNA"/>
</dbReference>
<evidence type="ECO:0000313" key="2">
    <source>
        <dbReference type="EMBL" id="MCW0482940.1"/>
    </source>
</evidence>
<sequence>MMYYEIGSTSHELSKEDLKKGLFAAFDQLKEINKVLAIPPDYTRLPSRSGDLTELTWQYYGDKLTDVLPALGTHSPMTPGQISHMFGSLPASLIREHDWRNDVVTVGTVPGEFVREVSEGAVDFPWPAQVNKLLIEGKFDLILSIGQVVPHEVVGMANYNKNIFVGTGGSEGINKSHFIGAAYGMERMMGHADTPVRKVFNYASEHFTNDLPIVYVQTVVGLDKTDGKIKCRGLFIGDDFEVFDKAAKLSLDVNFEMLDRPLKKVVVWLDPTEFKSTWLGNKSVYRTRMAIDDGGELIVLAPALKEFGEDKEIDRLIRKYGYFGTPATLKATAENEELQNNLGAAAHLIHGSSEGRFSITYCPGKKPGNLTQQEIESVGFIYGDFDEMMNKYQVEKLKDGFNILPDGEEIFYISNPAIGLWAYKERFKY</sequence>
<organism evidence="2 3">
    <name type="scientific">Gaoshiqia sediminis</name>
    <dbReference type="NCBI Taxonomy" id="2986998"/>
    <lineage>
        <taxon>Bacteria</taxon>
        <taxon>Pseudomonadati</taxon>
        <taxon>Bacteroidota</taxon>
        <taxon>Bacteroidia</taxon>
        <taxon>Marinilabiliales</taxon>
        <taxon>Prolixibacteraceae</taxon>
        <taxon>Gaoshiqia</taxon>
    </lineage>
</organism>
<dbReference type="InterPro" id="IPR048068">
    <property type="entry name" value="LarA-like"/>
</dbReference>
<dbReference type="Gene3D" id="3.40.50.11440">
    <property type="match status" value="1"/>
</dbReference>
<name>A0AA41Y6V0_9BACT</name>
<feature type="domain" description="LarA-like N-terminal" evidence="1">
    <location>
        <begin position="32"/>
        <end position="179"/>
    </location>
</feature>
<evidence type="ECO:0000259" key="1">
    <source>
        <dbReference type="Pfam" id="PF09861"/>
    </source>
</evidence>
<dbReference type="Pfam" id="PF09861">
    <property type="entry name" value="Lar_N"/>
    <property type="match status" value="1"/>
</dbReference>
<evidence type="ECO:0000313" key="3">
    <source>
        <dbReference type="Proteomes" id="UP001163821"/>
    </source>
</evidence>
<reference evidence="2" key="1">
    <citation type="submission" date="2022-10" db="EMBL/GenBank/DDBJ databases">
        <title>Gaoshiqiia sediminis gen. nov., sp. nov., isolated from coastal sediment.</title>
        <authorList>
            <person name="Yu W.X."/>
            <person name="Mu D.S."/>
            <person name="Du J.Z."/>
            <person name="Liang Y.Q."/>
        </authorList>
    </citation>
    <scope>NUCLEOTIDE SEQUENCE</scope>
    <source>
        <strain evidence="2">A06</strain>
    </source>
</reference>
<dbReference type="PANTHER" id="PTHR33171">
    <property type="entry name" value="LAR_N DOMAIN-CONTAINING PROTEIN"/>
    <property type="match status" value="1"/>
</dbReference>
<proteinExistence type="predicted"/>
<accession>A0AA41Y6V0</accession>
<dbReference type="AlphaFoldDB" id="A0AA41Y6V0"/>
<protein>
    <submittedName>
        <fullName evidence="2">Lactate racemase domain-containing protein</fullName>
    </submittedName>
</protein>
<gene>
    <name evidence="2" type="ORF">N2K84_09390</name>
</gene>
<dbReference type="Proteomes" id="UP001163821">
    <property type="component" value="Unassembled WGS sequence"/>
</dbReference>
<comment type="caution">
    <text evidence="2">The sequence shown here is derived from an EMBL/GenBank/DDBJ whole genome shotgun (WGS) entry which is preliminary data.</text>
</comment>
<dbReference type="InterPro" id="IPR018657">
    <property type="entry name" value="LarA-like_N"/>
</dbReference>